<dbReference type="OrthoDB" id="9800881at2"/>
<dbReference type="NCBIfam" id="TIGR00486">
    <property type="entry name" value="YbgI_SA1388"/>
    <property type="match status" value="1"/>
</dbReference>
<dbReference type="AlphaFoldDB" id="A0A364NRP8"/>
<dbReference type="Pfam" id="PF01784">
    <property type="entry name" value="DUF34_NIF3"/>
    <property type="match status" value="1"/>
</dbReference>
<feature type="binding site" evidence="5">
    <location>
        <position position="106"/>
    </location>
    <ligand>
        <name>a divalent metal cation</name>
        <dbReference type="ChEBI" id="CHEBI:60240"/>
        <label>1</label>
    </ligand>
</feature>
<dbReference type="PANTHER" id="PTHR13799">
    <property type="entry name" value="NGG1 INTERACTING FACTOR 3"/>
    <property type="match status" value="1"/>
</dbReference>
<keyword evidence="7" id="KW-1185">Reference proteome</keyword>
<comment type="subunit">
    <text evidence="2">Homohexamer.</text>
</comment>
<feature type="binding site" evidence="5">
    <location>
        <position position="224"/>
    </location>
    <ligand>
        <name>a divalent metal cation</name>
        <dbReference type="ChEBI" id="CHEBI:60240"/>
        <label>1</label>
    </ligand>
</feature>
<accession>A0A364NRP8</accession>
<evidence type="ECO:0000256" key="5">
    <source>
        <dbReference type="PIRSR" id="PIRSR602678-1"/>
    </source>
</evidence>
<evidence type="ECO:0000313" key="6">
    <source>
        <dbReference type="EMBL" id="RAU19702.1"/>
    </source>
</evidence>
<protein>
    <recommendedName>
        <fullName evidence="3">GTP cyclohydrolase 1 type 2 homolog</fullName>
    </recommendedName>
</protein>
<evidence type="ECO:0000256" key="3">
    <source>
        <dbReference type="ARBA" id="ARBA00022112"/>
    </source>
</evidence>
<gene>
    <name evidence="6" type="ORF">DN062_01050</name>
</gene>
<feature type="binding site" evidence="5">
    <location>
        <position position="69"/>
    </location>
    <ligand>
        <name>a divalent metal cation</name>
        <dbReference type="ChEBI" id="CHEBI:60240"/>
        <label>1</label>
    </ligand>
</feature>
<comment type="caution">
    <text evidence="6">The sequence shown here is derived from an EMBL/GenBank/DDBJ whole genome shotgun (WGS) entry which is preliminary data.</text>
</comment>
<dbReference type="InterPro" id="IPR036069">
    <property type="entry name" value="DUF34/NIF3_sf"/>
</dbReference>
<organism evidence="6 7">
    <name type="scientific">Nitrincola tibetensis</name>
    <dbReference type="NCBI Taxonomy" id="2219697"/>
    <lineage>
        <taxon>Bacteria</taxon>
        <taxon>Pseudomonadati</taxon>
        <taxon>Pseudomonadota</taxon>
        <taxon>Gammaproteobacteria</taxon>
        <taxon>Oceanospirillales</taxon>
        <taxon>Oceanospirillaceae</taxon>
        <taxon>Nitrincola</taxon>
    </lineage>
</organism>
<name>A0A364NRP8_9GAMM</name>
<dbReference type="SUPFAM" id="SSF102705">
    <property type="entry name" value="NIF3 (NGG1p interacting factor 3)-like"/>
    <property type="match status" value="1"/>
</dbReference>
<dbReference type="GO" id="GO:0046872">
    <property type="term" value="F:metal ion binding"/>
    <property type="evidence" value="ECO:0007669"/>
    <property type="project" value="UniProtKB-KW"/>
</dbReference>
<dbReference type="RefSeq" id="WP_112156716.1">
    <property type="nucleotide sequence ID" value="NZ_QKRX01000001.1"/>
</dbReference>
<dbReference type="InterPro" id="IPR002678">
    <property type="entry name" value="DUF34/NIF3"/>
</dbReference>
<keyword evidence="4 5" id="KW-0479">Metal-binding</keyword>
<reference evidence="6 7" key="1">
    <citation type="submission" date="2018-06" db="EMBL/GenBank/DDBJ databases">
        <title>Nitrincola tibetense sp. nov., isolated from Lake XuguoCo on Tibetan Plateau.</title>
        <authorList>
            <person name="Xing P."/>
        </authorList>
    </citation>
    <scope>NUCLEOTIDE SEQUENCE [LARGE SCALE GENOMIC DNA]</scope>
    <source>
        <strain evidence="7">xg18</strain>
    </source>
</reference>
<dbReference type="Gene3D" id="3.40.1390.30">
    <property type="entry name" value="NIF3 (NGG1p interacting factor 3)-like"/>
    <property type="match status" value="2"/>
</dbReference>
<evidence type="ECO:0000256" key="2">
    <source>
        <dbReference type="ARBA" id="ARBA00011643"/>
    </source>
</evidence>
<dbReference type="Proteomes" id="UP000250744">
    <property type="component" value="Unassembled WGS sequence"/>
</dbReference>
<sequence length="256" mass="28072">MNNPVIERDALLKYCHELLRVDRFKDYCPNGLQVQGGAHVRKIMTGVTACQALIDEAVAWGADMLLVHHGYFWKGESEVITGIKYQRLKTLLSHDINLVAYHLPLDAHPELGNNAQLANKLGFVVETSMEPDNPFAVGNIGSLEESLELSLFSQHLAKVLQRAPQVIAGGSHPVNKVAWCTGAADKMIESAYALGADTYISGEISEPVVHFAREAGIHYIAAGHHATERYGIQALGQHLAGHWGIEHKFVDIDNPV</sequence>
<feature type="binding site" evidence="5">
    <location>
        <position position="68"/>
    </location>
    <ligand>
        <name>a divalent metal cation</name>
        <dbReference type="ChEBI" id="CHEBI:60240"/>
        <label>1</label>
    </ligand>
</feature>
<dbReference type="FunFam" id="3.40.1390.30:FF:000001">
    <property type="entry name" value="GTP cyclohydrolase 1 type 2"/>
    <property type="match status" value="1"/>
</dbReference>
<dbReference type="GO" id="GO:0005737">
    <property type="term" value="C:cytoplasm"/>
    <property type="evidence" value="ECO:0007669"/>
    <property type="project" value="TreeGrafter"/>
</dbReference>
<evidence type="ECO:0000256" key="4">
    <source>
        <dbReference type="ARBA" id="ARBA00022723"/>
    </source>
</evidence>
<feature type="binding site" evidence="5">
    <location>
        <position position="228"/>
    </location>
    <ligand>
        <name>a divalent metal cation</name>
        <dbReference type="ChEBI" id="CHEBI:60240"/>
        <label>1</label>
    </ligand>
</feature>
<dbReference type="EMBL" id="QKRX01000001">
    <property type="protein sequence ID" value="RAU19702.1"/>
    <property type="molecule type" value="Genomic_DNA"/>
</dbReference>
<evidence type="ECO:0000256" key="1">
    <source>
        <dbReference type="ARBA" id="ARBA00006964"/>
    </source>
</evidence>
<dbReference type="PANTHER" id="PTHR13799:SF14">
    <property type="entry name" value="GTP CYCLOHYDROLASE 1 TYPE 2 HOMOLOG"/>
    <property type="match status" value="1"/>
</dbReference>
<proteinExistence type="inferred from homology"/>
<comment type="similarity">
    <text evidence="1">Belongs to the GTP cyclohydrolase I type 2/NIF3 family.</text>
</comment>
<evidence type="ECO:0000313" key="7">
    <source>
        <dbReference type="Proteomes" id="UP000250744"/>
    </source>
</evidence>